<keyword evidence="9" id="KW-0539">Nucleus</keyword>
<dbReference type="AlphaFoldDB" id="A0AA39F770"/>
<evidence type="ECO:0000256" key="12">
    <source>
        <dbReference type="ARBA" id="ARBA00055288"/>
    </source>
</evidence>
<evidence type="ECO:0000256" key="13">
    <source>
        <dbReference type="ARBA" id="ARBA00062365"/>
    </source>
</evidence>
<keyword evidence="4 17" id="KW-0547">Nucleotide-binding</keyword>
<dbReference type="Pfam" id="PF00270">
    <property type="entry name" value="DEAD"/>
    <property type="match status" value="1"/>
</dbReference>
<evidence type="ECO:0000259" key="20">
    <source>
        <dbReference type="PROSITE" id="PS51194"/>
    </source>
</evidence>
<evidence type="ECO:0000256" key="8">
    <source>
        <dbReference type="ARBA" id="ARBA00023187"/>
    </source>
</evidence>
<dbReference type="GO" id="GO:0003676">
    <property type="term" value="F:nucleic acid binding"/>
    <property type="evidence" value="ECO:0007669"/>
    <property type="project" value="InterPro"/>
</dbReference>
<dbReference type="FunFam" id="3.40.50.300:FF:000322">
    <property type="entry name" value="probable ATP-dependent RNA helicase DDX23"/>
    <property type="match status" value="1"/>
</dbReference>
<dbReference type="CDD" id="cd18787">
    <property type="entry name" value="SF2_C_DEAD"/>
    <property type="match status" value="1"/>
</dbReference>
<evidence type="ECO:0000313" key="23">
    <source>
        <dbReference type="Proteomes" id="UP001168990"/>
    </source>
</evidence>
<evidence type="ECO:0000256" key="2">
    <source>
        <dbReference type="ARBA" id="ARBA00012552"/>
    </source>
</evidence>
<keyword evidence="7 17" id="KW-0067">ATP-binding</keyword>
<feature type="region of interest" description="Disordered" evidence="18">
    <location>
        <begin position="1"/>
        <end position="219"/>
    </location>
</feature>
<evidence type="ECO:0000256" key="17">
    <source>
        <dbReference type="RuleBase" id="RU000492"/>
    </source>
</evidence>
<dbReference type="SMART" id="SM00490">
    <property type="entry name" value="HELICc"/>
    <property type="match status" value="1"/>
</dbReference>
<comment type="similarity">
    <text evidence="10">Belongs to the DEAD box helicase family. DDX23/PRP28 subfamily.</text>
</comment>
<comment type="subunit">
    <text evidence="13">The phosphorylated form (by SRPK2) is a component of the U4/U6-U5 tri-snRNP complex composed of the U4, U6 and U5 snRNAs and at least PRPF3, PRPF4, PRPF6, PRPF8, PRPF31, SNRNP200, TXNL4A, WDR57, SNRNP40, DDX23, CD2BP2, PPIH, SNU13, EFTUD2, SART1 and USP39. Identified in the spliceosome C complex. Interacts with ERBB4. Interacts with ERCC6.</text>
</comment>
<proteinExistence type="inferred from homology"/>
<feature type="short sequence motif" description="Q motif" evidence="16">
    <location>
        <begin position="367"/>
        <end position="395"/>
    </location>
</feature>
<dbReference type="SMART" id="SM00487">
    <property type="entry name" value="DEXDc"/>
    <property type="match status" value="1"/>
</dbReference>
<dbReference type="Proteomes" id="UP001168990">
    <property type="component" value="Unassembled WGS sequence"/>
</dbReference>
<feature type="compositionally biased region" description="Basic and acidic residues" evidence="18">
    <location>
        <begin position="129"/>
        <end position="160"/>
    </location>
</feature>
<dbReference type="PROSITE" id="PS51194">
    <property type="entry name" value="HELICASE_CTER"/>
    <property type="match status" value="1"/>
</dbReference>
<evidence type="ECO:0000256" key="7">
    <source>
        <dbReference type="ARBA" id="ARBA00022840"/>
    </source>
</evidence>
<dbReference type="GO" id="GO:0016787">
    <property type="term" value="F:hydrolase activity"/>
    <property type="evidence" value="ECO:0007669"/>
    <property type="project" value="UniProtKB-KW"/>
</dbReference>
<evidence type="ECO:0000256" key="11">
    <source>
        <dbReference type="ARBA" id="ARBA00047984"/>
    </source>
</evidence>
<reference evidence="22" key="1">
    <citation type="journal article" date="2023" name="bioRxiv">
        <title>Scaffold-level genome assemblies of two parasitoid biocontrol wasps reveal the parthenogenesis mechanism and an associated novel virus.</title>
        <authorList>
            <person name="Inwood S."/>
            <person name="Skelly J."/>
            <person name="Guhlin J."/>
            <person name="Harrop T."/>
            <person name="Goldson S."/>
            <person name="Dearden P."/>
        </authorList>
    </citation>
    <scope>NUCLEOTIDE SEQUENCE</scope>
    <source>
        <strain evidence="22">Irish</strain>
        <tissue evidence="22">Whole body</tissue>
    </source>
</reference>
<comment type="caution">
    <text evidence="22">The sequence shown here is derived from an EMBL/GenBank/DDBJ whole genome shotgun (WGS) entry which is preliminary data.</text>
</comment>
<gene>
    <name evidence="22" type="ORF">PV328_002866</name>
</gene>
<evidence type="ECO:0000256" key="15">
    <source>
        <dbReference type="ARBA" id="ARBA00075448"/>
    </source>
</evidence>
<evidence type="ECO:0000256" key="14">
    <source>
        <dbReference type="ARBA" id="ARBA00072905"/>
    </source>
</evidence>
<evidence type="ECO:0000259" key="19">
    <source>
        <dbReference type="PROSITE" id="PS51192"/>
    </source>
</evidence>
<feature type="domain" description="Helicase C-terminal" evidence="20">
    <location>
        <begin position="629"/>
        <end position="774"/>
    </location>
</feature>
<dbReference type="EC" id="3.6.4.13" evidence="2"/>
<dbReference type="GO" id="GO:0010468">
    <property type="term" value="P:regulation of gene expression"/>
    <property type="evidence" value="ECO:0007669"/>
    <property type="project" value="UniProtKB-ARBA"/>
</dbReference>
<dbReference type="PANTHER" id="PTHR47958">
    <property type="entry name" value="ATP-DEPENDENT RNA HELICASE DBP3"/>
    <property type="match status" value="1"/>
</dbReference>
<dbReference type="SUPFAM" id="SSF52540">
    <property type="entry name" value="P-loop containing nucleoside triphosphate hydrolases"/>
    <property type="match status" value="1"/>
</dbReference>
<dbReference type="InterPro" id="IPR001650">
    <property type="entry name" value="Helicase_C-like"/>
</dbReference>
<dbReference type="GO" id="GO:0003724">
    <property type="term" value="F:RNA helicase activity"/>
    <property type="evidence" value="ECO:0007669"/>
    <property type="project" value="UniProtKB-EC"/>
</dbReference>
<evidence type="ECO:0000256" key="4">
    <source>
        <dbReference type="ARBA" id="ARBA00022741"/>
    </source>
</evidence>
<protein>
    <recommendedName>
        <fullName evidence="14">Probable ATP-dependent RNA helicase DDX23</fullName>
        <ecNumber evidence="2">3.6.4.13</ecNumber>
    </recommendedName>
    <alternativeName>
        <fullName evidence="15">DEAD box protein 23</fullName>
    </alternativeName>
</protein>
<keyword evidence="5 17" id="KW-0378">Hydrolase</keyword>
<accession>A0AA39F770</accession>
<name>A0AA39F770_9HYME</name>
<reference evidence="22" key="2">
    <citation type="submission" date="2023-03" db="EMBL/GenBank/DDBJ databases">
        <authorList>
            <person name="Inwood S.N."/>
            <person name="Skelly J.G."/>
            <person name="Guhlin J."/>
            <person name="Harrop T.W.R."/>
            <person name="Goldson S.G."/>
            <person name="Dearden P.K."/>
        </authorList>
    </citation>
    <scope>NUCLEOTIDE SEQUENCE</scope>
    <source>
        <strain evidence="22">Irish</strain>
        <tissue evidence="22">Whole body</tissue>
    </source>
</reference>
<dbReference type="InterPro" id="IPR027417">
    <property type="entry name" value="P-loop_NTPase"/>
</dbReference>
<dbReference type="GO" id="GO:0005524">
    <property type="term" value="F:ATP binding"/>
    <property type="evidence" value="ECO:0007669"/>
    <property type="project" value="UniProtKB-KW"/>
</dbReference>
<evidence type="ECO:0000256" key="5">
    <source>
        <dbReference type="ARBA" id="ARBA00022801"/>
    </source>
</evidence>
<evidence type="ECO:0000256" key="9">
    <source>
        <dbReference type="ARBA" id="ARBA00023242"/>
    </source>
</evidence>
<dbReference type="PROSITE" id="PS51195">
    <property type="entry name" value="Q_MOTIF"/>
    <property type="match status" value="1"/>
</dbReference>
<dbReference type="FunFam" id="3.40.50.300:FF:000520">
    <property type="entry name" value="probable ATP-dependent RNA helicase DDX23"/>
    <property type="match status" value="1"/>
</dbReference>
<feature type="compositionally biased region" description="Basic and acidic residues" evidence="18">
    <location>
        <begin position="177"/>
        <end position="197"/>
    </location>
</feature>
<dbReference type="InterPro" id="IPR011545">
    <property type="entry name" value="DEAD/DEAH_box_helicase_dom"/>
</dbReference>
<dbReference type="InterPro" id="IPR014001">
    <property type="entry name" value="Helicase_ATP-bd"/>
</dbReference>
<keyword evidence="6 17" id="KW-0347">Helicase</keyword>
<dbReference type="GO" id="GO:0000398">
    <property type="term" value="P:mRNA splicing, via spliceosome"/>
    <property type="evidence" value="ECO:0007669"/>
    <property type="project" value="UniProtKB-ARBA"/>
</dbReference>
<dbReference type="EMBL" id="JAQQBS010001422">
    <property type="protein sequence ID" value="KAK0164212.1"/>
    <property type="molecule type" value="Genomic_DNA"/>
</dbReference>
<sequence length="795" mass="92827">MAGYDRKPVKRSRSCEREREIDRERERERRERRRLRSRSKDRKEKRKRSRSRERHHDREREHKRARSGERRDQTKDIKSREKIQKPSSIFFIDDETKKKSKQHQQQLLASDFNKNKEHNDDNDNDGDGENGKRTNTNEKKEPLSLEELLAKKKAEEEARAKPMFLSKEARAALALKKRQEEVESMRKRQDEERKTFSRNDTSTTSNCRKRDEEVKDKDKEKEVEAIKESYLGLMKKKRRVRHLNDRKFVFDWDTSENTSVDYNNIYKERHQVQFFGRGNLAGIDIEAQKRNQNEFYSELLEKRRTDAEKEQEKMRLKIVKRKEEKQKWDDRHWSEKALNEMTERDWRIFREDYNITIKGGRIPDPIRTWKESGFQKEILDIIDKIGYKDLTPIQRQAIPIGLQNRDIIGVAETGSGKTLAFLIPLLSWITSLPKIERLEEADQGPYSIILAPTRELAQQIEEETNKFGQPLGIRTVLVVGGLSREEQGFRLRMGCEIVIATPGRLIDVLENRYLVLNQCTYIVLDEADRMIDMGFEPDVQKILEYMPVTNLKPDNEDAENKEKLLANYNTTKKYRQTVMFTATMPAAVERLARTYLRRPAAVYIGSVGKPTERTKQIVHIMGEADKRRKLMEILNRGVEPPVIIFVNQKKGADVLARELEKQNYNACTLHGGKSQEQREYALASLKNGSKDILVATDVAGRGIHIKDVSMVINYDMAKTIEDYTHRIGRTGRAGKAGLAISFCTKDDSHLFYDLKQTILSSPISTCPPELLNHPEAQHKPGTVVTKKRREEKIFA</sequence>
<evidence type="ECO:0000256" key="18">
    <source>
        <dbReference type="SAM" id="MobiDB-lite"/>
    </source>
</evidence>
<organism evidence="22 23">
    <name type="scientific">Microctonus aethiopoides</name>
    <dbReference type="NCBI Taxonomy" id="144406"/>
    <lineage>
        <taxon>Eukaryota</taxon>
        <taxon>Metazoa</taxon>
        <taxon>Ecdysozoa</taxon>
        <taxon>Arthropoda</taxon>
        <taxon>Hexapoda</taxon>
        <taxon>Insecta</taxon>
        <taxon>Pterygota</taxon>
        <taxon>Neoptera</taxon>
        <taxon>Endopterygota</taxon>
        <taxon>Hymenoptera</taxon>
        <taxon>Apocrita</taxon>
        <taxon>Ichneumonoidea</taxon>
        <taxon>Braconidae</taxon>
        <taxon>Euphorinae</taxon>
        <taxon>Microctonus</taxon>
    </lineage>
</organism>
<evidence type="ECO:0000256" key="10">
    <source>
        <dbReference type="ARBA" id="ARBA00037954"/>
    </source>
</evidence>
<evidence type="ECO:0000259" key="21">
    <source>
        <dbReference type="PROSITE" id="PS51195"/>
    </source>
</evidence>
<dbReference type="PROSITE" id="PS00039">
    <property type="entry name" value="DEAD_ATP_HELICASE"/>
    <property type="match status" value="1"/>
</dbReference>
<feature type="compositionally biased region" description="Basic and acidic residues" evidence="18">
    <location>
        <begin position="208"/>
        <end position="219"/>
    </location>
</feature>
<dbReference type="InterPro" id="IPR057479">
    <property type="entry name" value="PRP28/DDX23-like_helical"/>
</dbReference>
<dbReference type="Gene3D" id="3.40.50.300">
    <property type="entry name" value="P-loop containing nucleotide triphosphate hydrolases"/>
    <property type="match status" value="2"/>
</dbReference>
<evidence type="ECO:0000256" key="1">
    <source>
        <dbReference type="ARBA" id="ARBA00004123"/>
    </source>
</evidence>
<evidence type="ECO:0000313" key="22">
    <source>
        <dbReference type="EMBL" id="KAK0164212.1"/>
    </source>
</evidence>
<feature type="domain" description="DEAD-box RNA helicase Q" evidence="21">
    <location>
        <begin position="367"/>
        <end position="395"/>
    </location>
</feature>
<dbReference type="Pfam" id="PF00271">
    <property type="entry name" value="Helicase_C"/>
    <property type="match status" value="1"/>
</dbReference>
<keyword evidence="8" id="KW-0508">mRNA splicing</keyword>
<evidence type="ECO:0000256" key="6">
    <source>
        <dbReference type="ARBA" id="ARBA00022806"/>
    </source>
</evidence>
<dbReference type="CDD" id="cd17945">
    <property type="entry name" value="DEADc_DDX23"/>
    <property type="match status" value="1"/>
</dbReference>
<feature type="compositionally biased region" description="Basic and acidic residues" evidence="18">
    <location>
        <begin position="1"/>
        <end position="29"/>
    </location>
</feature>
<dbReference type="Pfam" id="PF25430">
    <property type="entry name" value="DDX23"/>
    <property type="match status" value="1"/>
</dbReference>
<keyword evidence="3" id="KW-0507">mRNA processing</keyword>
<keyword evidence="23" id="KW-1185">Reference proteome</keyword>
<comment type="function">
    <text evidence="12">Involved in pre-mRNA splicing and its phosphorylated form (by SRPK2) is required for spliceosomal B complex formation. Independently of its spliceosome formation function, required for the suppression of incorrect R-loops formed during transcription; R-loops are composed of a DNA:RNA hybrid and the associated non-template single-stranded DNA.</text>
</comment>
<evidence type="ECO:0000256" key="3">
    <source>
        <dbReference type="ARBA" id="ARBA00022664"/>
    </source>
</evidence>
<evidence type="ECO:0000256" key="16">
    <source>
        <dbReference type="PROSITE-ProRule" id="PRU00552"/>
    </source>
</evidence>
<dbReference type="PROSITE" id="PS51192">
    <property type="entry name" value="HELICASE_ATP_BIND_1"/>
    <property type="match status" value="1"/>
</dbReference>
<dbReference type="InterPro" id="IPR014014">
    <property type="entry name" value="RNA_helicase_DEAD_Q_motif"/>
</dbReference>
<comment type="subcellular location">
    <subcellularLocation>
        <location evidence="1">Nucleus</location>
    </subcellularLocation>
</comment>
<feature type="domain" description="Helicase ATP-binding" evidence="19">
    <location>
        <begin position="398"/>
        <end position="602"/>
    </location>
</feature>
<dbReference type="InterPro" id="IPR000629">
    <property type="entry name" value="RNA-helicase_DEAD-box_CS"/>
</dbReference>
<comment type="catalytic activity">
    <reaction evidence="11">
        <text>ATP + H2O = ADP + phosphate + H(+)</text>
        <dbReference type="Rhea" id="RHEA:13065"/>
        <dbReference type="ChEBI" id="CHEBI:15377"/>
        <dbReference type="ChEBI" id="CHEBI:15378"/>
        <dbReference type="ChEBI" id="CHEBI:30616"/>
        <dbReference type="ChEBI" id="CHEBI:43474"/>
        <dbReference type="ChEBI" id="CHEBI:456216"/>
        <dbReference type="EC" id="3.6.4.13"/>
    </reaction>
</comment>
<feature type="compositionally biased region" description="Basic and acidic residues" evidence="18">
    <location>
        <begin position="54"/>
        <end position="84"/>
    </location>
</feature>
<dbReference type="GO" id="GO:0005634">
    <property type="term" value="C:nucleus"/>
    <property type="evidence" value="ECO:0007669"/>
    <property type="project" value="UniProtKB-SubCell"/>
</dbReference>
<feature type="compositionally biased region" description="Basic residues" evidence="18">
    <location>
        <begin position="30"/>
        <end position="53"/>
    </location>
</feature>